<gene>
    <name evidence="5" type="ORF">F4V44_03570</name>
</gene>
<protein>
    <submittedName>
        <fullName evidence="5">DMT family transporter</fullName>
    </submittedName>
</protein>
<comment type="caution">
    <text evidence="5">The sequence shown here is derived from an EMBL/GenBank/DDBJ whole genome shotgun (WGS) entry which is preliminary data.</text>
</comment>
<feature type="transmembrane region" description="Helical" evidence="3">
    <location>
        <begin position="90"/>
        <end position="112"/>
    </location>
</feature>
<feature type="domain" description="EamA" evidence="4">
    <location>
        <begin position="6"/>
        <end position="137"/>
    </location>
</feature>
<evidence type="ECO:0000259" key="4">
    <source>
        <dbReference type="Pfam" id="PF00892"/>
    </source>
</evidence>
<keyword evidence="3" id="KW-0472">Membrane</keyword>
<evidence type="ECO:0000256" key="2">
    <source>
        <dbReference type="ARBA" id="ARBA00007362"/>
    </source>
</evidence>
<comment type="subcellular location">
    <subcellularLocation>
        <location evidence="1">Endomembrane system</location>
        <topology evidence="1">Multi-pass membrane protein</topology>
    </subcellularLocation>
</comment>
<feature type="transmembrane region" description="Helical" evidence="3">
    <location>
        <begin position="182"/>
        <end position="199"/>
    </location>
</feature>
<keyword evidence="3" id="KW-0812">Transmembrane</keyword>
<dbReference type="OrthoDB" id="3180815at2"/>
<accession>A0A5J5I230</accession>
<reference evidence="5 6" key="1">
    <citation type="submission" date="2019-09" db="EMBL/GenBank/DDBJ databases">
        <title>Whole genome sequences of isolates from the Mars Exploration Rovers.</title>
        <authorList>
            <person name="Seuylemezian A."/>
            <person name="Vaishampayan P."/>
        </authorList>
    </citation>
    <scope>NUCLEOTIDE SEQUENCE [LARGE SCALE GENOMIC DNA]</scope>
    <source>
        <strain evidence="5 6">MER_TA_151</strain>
    </source>
</reference>
<feature type="transmembrane region" description="Helical" evidence="3">
    <location>
        <begin position="124"/>
        <end position="141"/>
    </location>
</feature>
<evidence type="ECO:0000313" key="6">
    <source>
        <dbReference type="Proteomes" id="UP000326671"/>
    </source>
</evidence>
<dbReference type="EMBL" id="VYKL01000010">
    <property type="protein sequence ID" value="KAA9028630.1"/>
    <property type="molecule type" value="Genomic_DNA"/>
</dbReference>
<evidence type="ECO:0000256" key="1">
    <source>
        <dbReference type="ARBA" id="ARBA00004127"/>
    </source>
</evidence>
<sequence>MMSIWKYALLVFLGGCSYGVVSTFVKLAYSEGFTVNDVTGTQYFFGAIMLWTLAIFIPKNNLSLKQLLILLISGTPMGLTGIFYNQSLKYVDASLAIILLLQFTWIGIILQLLLDKKIPNQKNLIATAVILFGSVLATGILSNSLSFSFIGLGWGLLSALSFASFIYISGRTTIPIHPIRKSALMTTGATILVFFILPPDFLINGSLTDGLLPFALFFAFFGSFLPPLLFNIGMPKVGSGLGNILSASELPTAITMSTLILKEHVTLSQWVGVTIILIGIAYPNLQQLQRPFNEKMKGG</sequence>
<feature type="domain" description="EamA" evidence="4">
    <location>
        <begin position="150"/>
        <end position="281"/>
    </location>
</feature>
<feature type="transmembrane region" description="Helical" evidence="3">
    <location>
        <begin position="67"/>
        <end position="84"/>
    </location>
</feature>
<dbReference type="InterPro" id="IPR000620">
    <property type="entry name" value="EamA_dom"/>
</dbReference>
<dbReference type="Pfam" id="PF00892">
    <property type="entry name" value="EamA"/>
    <property type="match status" value="2"/>
</dbReference>
<keyword evidence="3" id="KW-1133">Transmembrane helix</keyword>
<feature type="transmembrane region" description="Helical" evidence="3">
    <location>
        <begin position="7"/>
        <end position="29"/>
    </location>
</feature>
<feature type="transmembrane region" description="Helical" evidence="3">
    <location>
        <begin position="41"/>
        <end position="58"/>
    </location>
</feature>
<comment type="similarity">
    <text evidence="2">Belongs to the EamA transporter family.</text>
</comment>
<evidence type="ECO:0000313" key="5">
    <source>
        <dbReference type="EMBL" id="KAA9028630.1"/>
    </source>
</evidence>
<evidence type="ECO:0000256" key="3">
    <source>
        <dbReference type="SAM" id="Phobius"/>
    </source>
</evidence>
<feature type="transmembrane region" description="Helical" evidence="3">
    <location>
        <begin position="241"/>
        <end position="261"/>
    </location>
</feature>
<keyword evidence="6" id="KW-1185">Reference proteome</keyword>
<dbReference type="InterPro" id="IPR037185">
    <property type="entry name" value="EmrE-like"/>
</dbReference>
<dbReference type="GO" id="GO:0016020">
    <property type="term" value="C:membrane"/>
    <property type="evidence" value="ECO:0007669"/>
    <property type="project" value="InterPro"/>
</dbReference>
<proteinExistence type="inferred from homology"/>
<name>A0A5J5I230_9BACI</name>
<dbReference type="AlphaFoldDB" id="A0A5J5I230"/>
<feature type="transmembrane region" description="Helical" evidence="3">
    <location>
        <begin position="147"/>
        <end position="170"/>
    </location>
</feature>
<feature type="transmembrane region" description="Helical" evidence="3">
    <location>
        <begin position="267"/>
        <end position="285"/>
    </location>
</feature>
<dbReference type="Proteomes" id="UP000326671">
    <property type="component" value="Unassembled WGS sequence"/>
</dbReference>
<organism evidence="5 6">
    <name type="scientific">Niallia endozanthoxylica</name>
    <dbReference type="NCBI Taxonomy" id="2036016"/>
    <lineage>
        <taxon>Bacteria</taxon>
        <taxon>Bacillati</taxon>
        <taxon>Bacillota</taxon>
        <taxon>Bacilli</taxon>
        <taxon>Bacillales</taxon>
        <taxon>Bacillaceae</taxon>
        <taxon>Niallia</taxon>
    </lineage>
</organism>
<dbReference type="SUPFAM" id="SSF103481">
    <property type="entry name" value="Multidrug resistance efflux transporter EmrE"/>
    <property type="match status" value="2"/>
</dbReference>
<feature type="transmembrane region" description="Helical" evidence="3">
    <location>
        <begin position="211"/>
        <end position="229"/>
    </location>
</feature>